<accession>A0AAV4W7U1</accession>
<keyword evidence="2" id="KW-1185">Reference proteome</keyword>
<dbReference type="AlphaFoldDB" id="A0AAV4W7U1"/>
<gene>
    <name evidence="1" type="ORF">CDAR_573091</name>
</gene>
<protein>
    <submittedName>
        <fullName evidence="1">Uncharacterized protein</fullName>
    </submittedName>
</protein>
<organism evidence="1 2">
    <name type="scientific">Caerostris darwini</name>
    <dbReference type="NCBI Taxonomy" id="1538125"/>
    <lineage>
        <taxon>Eukaryota</taxon>
        <taxon>Metazoa</taxon>
        <taxon>Ecdysozoa</taxon>
        <taxon>Arthropoda</taxon>
        <taxon>Chelicerata</taxon>
        <taxon>Arachnida</taxon>
        <taxon>Araneae</taxon>
        <taxon>Araneomorphae</taxon>
        <taxon>Entelegynae</taxon>
        <taxon>Araneoidea</taxon>
        <taxon>Araneidae</taxon>
        <taxon>Caerostris</taxon>
    </lineage>
</organism>
<evidence type="ECO:0000313" key="2">
    <source>
        <dbReference type="Proteomes" id="UP001054837"/>
    </source>
</evidence>
<dbReference type="EMBL" id="BPLQ01014198">
    <property type="protein sequence ID" value="GIY77969.1"/>
    <property type="molecule type" value="Genomic_DNA"/>
</dbReference>
<dbReference type="Proteomes" id="UP001054837">
    <property type="component" value="Unassembled WGS sequence"/>
</dbReference>
<sequence>MLSFTSEADITPTLPFRHGYESLHSIVFWGHPTDVFWKKNGSFSPFHPLPSTPASAHVCLVYWSGALFRRLRSKIPKRDSFYLLKECWQRR</sequence>
<name>A0AAV4W7U1_9ARAC</name>
<comment type="caution">
    <text evidence="1">The sequence shown here is derived from an EMBL/GenBank/DDBJ whole genome shotgun (WGS) entry which is preliminary data.</text>
</comment>
<proteinExistence type="predicted"/>
<reference evidence="1 2" key="1">
    <citation type="submission" date="2021-06" db="EMBL/GenBank/DDBJ databases">
        <title>Caerostris darwini draft genome.</title>
        <authorList>
            <person name="Kono N."/>
            <person name="Arakawa K."/>
        </authorList>
    </citation>
    <scope>NUCLEOTIDE SEQUENCE [LARGE SCALE GENOMIC DNA]</scope>
</reference>
<evidence type="ECO:0000313" key="1">
    <source>
        <dbReference type="EMBL" id="GIY77969.1"/>
    </source>
</evidence>